<evidence type="ECO:0000259" key="1">
    <source>
        <dbReference type="Pfam" id="PF10551"/>
    </source>
</evidence>
<dbReference type="InterPro" id="IPR018289">
    <property type="entry name" value="MULE_transposase_dom"/>
</dbReference>
<proteinExistence type="predicted"/>
<accession>A0A914WCF9</accession>
<name>A0A914WCF9_9BILA</name>
<evidence type="ECO:0000313" key="2">
    <source>
        <dbReference type="Proteomes" id="UP000887566"/>
    </source>
</evidence>
<dbReference type="WBParaSite" id="PSAMB.scaffold3722size17122.g22424.t1">
    <property type="protein sequence ID" value="PSAMB.scaffold3722size17122.g22424.t1"/>
    <property type="gene ID" value="PSAMB.scaffold3722size17122.g22424"/>
</dbReference>
<evidence type="ECO:0000313" key="3">
    <source>
        <dbReference type="WBParaSite" id="PSAMB.scaffold3722size17122.g22424.t1"/>
    </source>
</evidence>
<dbReference type="AlphaFoldDB" id="A0A914WCF9"/>
<sequence length="237" mass="25968">MGATTLQNDGTYKLTYEGNILITLAVSDKPRRLHPVGVAIIGKTEDASAYERAFDAIATAMDLAGLPAFVPDTVMFDGDPCIMAAVASCFPNARRLNCYYHMKKQVQRKMGPKRVPKDCPLRYWYKGVALGSVSTNNGLESLHGRIKRFGTLRKRDAHRIVREGGAPITCGVELGFRVAAFSVCPPRTLSLEVKAFHWSEDPSHMEFVAPLSCVWALISCPRVVPARCRTGATAVVI</sequence>
<keyword evidence="2" id="KW-1185">Reference proteome</keyword>
<organism evidence="2 3">
    <name type="scientific">Plectus sambesii</name>
    <dbReference type="NCBI Taxonomy" id="2011161"/>
    <lineage>
        <taxon>Eukaryota</taxon>
        <taxon>Metazoa</taxon>
        <taxon>Ecdysozoa</taxon>
        <taxon>Nematoda</taxon>
        <taxon>Chromadorea</taxon>
        <taxon>Plectida</taxon>
        <taxon>Plectina</taxon>
        <taxon>Plectoidea</taxon>
        <taxon>Plectidae</taxon>
        <taxon>Plectus</taxon>
    </lineage>
</organism>
<feature type="domain" description="MULE transposase" evidence="1">
    <location>
        <begin position="7"/>
        <end position="104"/>
    </location>
</feature>
<dbReference type="Proteomes" id="UP000887566">
    <property type="component" value="Unplaced"/>
</dbReference>
<protein>
    <submittedName>
        <fullName evidence="3">MULE transposase domain-containing protein</fullName>
    </submittedName>
</protein>
<reference evidence="3" key="1">
    <citation type="submission" date="2022-11" db="UniProtKB">
        <authorList>
            <consortium name="WormBaseParasite"/>
        </authorList>
    </citation>
    <scope>IDENTIFICATION</scope>
</reference>
<dbReference type="Pfam" id="PF10551">
    <property type="entry name" value="MULE"/>
    <property type="match status" value="1"/>
</dbReference>